<dbReference type="EMBL" id="CP159837">
    <property type="protein sequence ID" value="XCM36342.1"/>
    <property type="molecule type" value="Genomic_DNA"/>
</dbReference>
<dbReference type="AlphaFoldDB" id="A0AAU8JC65"/>
<dbReference type="SUPFAM" id="SSF55729">
    <property type="entry name" value="Acyl-CoA N-acyltransferases (Nat)"/>
    <property type="match status" value="1"/>
</dbReference>
<evidence type="ECO:0008006" key="2">
    <source>
        <dbReference type="Google" id="ProtNLM"/>
    </source>
</evidence>
<protein>
    <recommendedName>
        <fullName evidence="2">N-acetyltransferase domain-containing protein</fullName>
    </recommendedName>
</protein>
<dbReference type="InterPro" id="IPR016181">
    <property type="entry name" value="Acyl_CoA_acyltransferase"/>
</dbReference>
<reference evidence="1" key="1">
    <citation type="submission" date="2024-07" db="EMBL/GenBank/DDBJ databases">
        <authorList>
            <person name="Kim Y.J."/>
            <person name="Jeong J.Y."/>
        </authorList>
    </citation>
    <scope>NUCLEOTIDE SEQUENCE</scope>
    <source>
        <strain evidence="1">GIHE-MW2</strain>
    </source>
</reference>
<proteinExistence type="predicted"/>
<dbReference type="Gene3D" id="3.40.630.30">
    <property type="match status" value="1"/>
</dbReference>
<organism evidence="1">
    <name type="scientific">Planktothricoides raciborskii GIHE-MW2</name>
    <dbReference type="NCBI Taxonomy" id="2792601"/>
    <lineage>
        <taxon>Bacteria</taxon>
        <taxon>Bacillati</taxon>
        <taxon>Cyanobacteriota</taxon>
        <taxon>Cyanophyceae</taxon>
        <taxon>Oscillatoriophycideae</taxon>
        <taxon>Oscillatoriales</taxon>
        <taxon>Oscillatoriaceae</taxon>
        <taxon>Planktothricoides</taxon>
    </lineage>
</organism>
<name>A0AAU8JC65_9CYAN</name>
<dbReference type="RefSeq" id="WP_354635161.1">
    <property type="nucleotide sequence ID" value="NZ_CP159837.1"/>
</dbReference>
<evidence type="ECO:0000313" key="1">
    <source>
        <dbReference type="EMBL" id="XCM36342.1"/>
    </source>
</evidence>
<sequence>MSQIQITSLDYQQLHDQLNTNHGSNTNYLEFIINVFLYSEERHLFWGNTDIFNRKYADKLDFKRHFINLLSMNWGDFRFFILKVDDLPSGILAIYNVSISNQRADILAWIESKYRSWNVLIKWWILFLNHLQVLGIKRVFCKIRHQNLIAIKAAKSFGFEQCGLLPEYFKNAEFSESAYIFTRSTEFNNFEILYNNRRYLA</sequence>
<gene>
    <name evidence="1" type="ORF">ABWT76_005098</name>
</gene>
<accession>A0AAU8JC65</accession>